<dbReference type="CDD" id="cd01300">
    <property type="entry name" value="YtcJ_like"/>
    <property type="match status" value="1"/>
</dbReference>
<dbReference type="PANTHER" id="PTHR22642">
    <property type="entry name" value="IMIDAZOLONEPROPIONASE"/>
    <property type="match status" value="1"/>
</dbReference>
<dbReference type="AlphaFoldDB" id="A0AAN8ZHB9"/>
<feature type="domain" description="Amidohydrolase 3" evidence="1">
    <location>
        <begin position="88"/>
        <end position="556"/>
    </location>
</feature>
<accession>A0AAN8ZHB9</accession>
<dbReference type="Proteomes" id="UP001370490">
    <property type="component" value="Unassembled WGS sequence"/>
</dbReference>
<evidence type="ECO:0000313" key="2">
    <source>
        <dbReference type="EMBL" id="KAK6933978.1"/>
    </source>
</evidence>
<evidence type="ECO:0000313" key="3">
    <source>
        <dbReference type="Proteomes" id="UP001370490"/>
    </source>
</evidence>
<dbReference type="PANTHER" id="PTHR22642:SF2">
    <property type="entry name" value="PROTEIN LONG AFTER FAR-RED 3"/>
    <property type="match status" value="1"/>
</dbReference>
<dbReference type="GO" id="GO:0016810">
    <property type="term" value="F:hydrolase activity, acting on carbon-nitrogen (but not peptide) bonds"/>
    <property type="evidence" value="ECO:0007669"/>
    <property type="project" value="InterPro"/>
</dbReference>
<comment type="caution">
    <text evidence="2">The sequence shown here is derived from an EMBL/GenBank/DDBJ whole genome shotgun (WGS) entry which is preliminary data.</text>
</comment>
<evidence type="ECO:0000259" key="1">
    <source>
        <dbReference type="Pfam" id="PF07969"/>
    </source>
</evidence>
<protein>
    <submittedName>
        <fullName evidence="2">Amidohydrolase 3</fullName>
    </submittedName>
</protein>
<proteinExistence type="predicted"/>
<dbReference type="SUPFAM" id="SSF51556">
    <property type="entry name" value="Metallo-dependent hydrolases"/>
    <property type="match status" value="1"/>
</dbReference>
<dbReference type="InterPro" id="IPR013108">
    <property type="entry name" value="Amidohydro_3"/>
</dbReference>
<dbReference type="Gene3D" id="3.20.20.140">
    <property type="entry name" value="Metal-dependent hydrolases"/>
    <property type="match status" value="1"/>
</dbReference>
<sequence length="561" mass="61538">MNLLILLSASTVLLLSVLVFPLLDNQWFLKWKWFSSSSVVADFVVTNGFIFTSDPSLPFADSMAVRDGRVLRVGKFSSLQNLCRDETEVMNLDGKVVVPGFIDSHVHLLFGGLQMAQVELHGLNSKDEFIRKVKDAVNDKKHGSWILGGGWNNDIWGGDLPMASWIDDITPNNPVWLSRMDGHMGLANSLSMKMAGITNDTQDPPGGTIMRTIDGEATGLLIDSAMELIRPSIPNASVDERREALLQASNLALQRGVTTVVDFGRYLPGSSVETPWEDLSDVYLWANSMGKMRIRDLIRKTGRVISQWIYLGGVKAFADGSLGSNSALMYEPYIDEPNNYGLQVTDPETLFNLSMAADYAGLQIAVHAIGDRANDLILDMYESVISANAMRERRHRIEHAQHLALGTPERFGKLGVIASVQPEHLLYDANSAIKKLGADRAHKESYLFHSLLASSRQLALGSDWPVVNINPLGGIKTAMKRIPPGWDHAWIPSERITLGAALEGFTISAARACFLDEYLGSLSPGKLADFVILSTDSWDDFVAEGSASVEATYVGGIRAYP</sequence>
<dbReference type="InterPro" id="IPR032466">
    <property type="entry name" value="Metal_Hydrolase"/>
</dbReference>
<dbReference type="InterPro" id="IPR033932">
    <property type="entry name" value="YtcJ-like"/>
</dbReference>
<dbReference type="InterPro" id="IPR011059">
    <property type="entry name" value="Metal-dep_hydrolase_composite"/>
</dbReference>
<dbReference type="SUPFAM" id="SSF51338">
    <property type="entry name" value="Composite domain of metallo-dependent hydrolases"/>
    <property type="match status" value="1"/>
</dbReference>
<dbReference type="Gene3D" id="3.10.310.70">
    <property type="match status" value="1"/>
</dbReference>
<dbReference type="EMBL" id="JBAMMX010000009">
    <property type="protein sequence ID" value="KAK6933978.1"/>
    <property type="molecule type" value="Genomic_DNA"/>
</dbReference>
<dbReference type="FunFam" id="3.10.310.70:FF:000002">
    <property type="entry name" value="LAF3/LAF3 ISF1/LAF3 ISF2"/>
    <property type="match status" value="1"/>
</dbReference>
<organism evidence="2 3">
    <name type="scientific">Dillenia turbinata</name>
    <dbReference type="NCBI Taxonomy" id="194707"/>
    <lineage>
        <taxon>Eukaryota</taxon>
        <taxon>Viridiplantae</taxon>
        <taxon>Streptophyta</taxon>
        <taxon>Embryophyta</taxon>
        <taxon>Tracheophyta</taxon>
        <taxon>Spermatophyta</taxon>
        <taxon>Magnoliopsida</taxon>
        <taxon>eudicotyledons</taxon>
        <taxon>Gunneridae</taxon>
        <taxon>Pentapetalae</taxon>
        <taxon>Dilleniales</taxon>
        <taxon>Dilleniaceae</taxon>
        <taxon>Dillenia</taxon>
    </lineage>
</organism>
<keyword evidence="3" id="KW-1185">Reference proteome</keyword>
<reference evidence="2 3" key="1">
    <citation type="submission" date="2023-12" db="EMBL/GenBank/DDBJ databases">
        <title>A high-quality genome assembly for Dillenia turbinata (Dilleniales).</title>
        <authorList>
            <person name="Chanderbali A."/>
        </authorList>
    </citation>
    <scope>NUCLEOTIDE SEQUENCE [LARGE SCALE GENOMIC DNA]</scope>
    <source>
        <strain evidence="2">LSX21</strain>
        <tissue evidence="2">Leaf</tissue>
    </source>
</reference>
<name>A0AAN8ZHB9_9MAGN</name>
<gene>
    <name evidence="2" type="ORF">RJ641_036872</name>
</gene>
<dbReference type="Pfam" id="PF07969">
    <property type="entry name" value="Amidohydro_3"/>
    <property type="match status" value="1"/>
</dbReference>
<dbReference type="Gene3D" id="2.30.40.10">
    <property type="entry name" value="Urease, subunit C, domain 1"/>
    <property type="match status" value="1"/>
</dbReference>